<dbReference type="PANTHER" id="PTHR46825">
    <property type="entry name" value="D-ALANYL-D-ALANINE-CARBOXYPEPTIDASE/ENDOPEPTIDASE AMPH"/>
    <property type="match status" value="1"/>
</dbReference>
<gene>
    <name evidence="4" type="ORF">GH885_08525</name>
</gene>
<keyword evidence="5" id="KW-1185">Reference proteome</keyword>
<comment type="subcellular location">
    <subcellularLocation>
        <location evidence="1">Membrane</location>
    </subcellularLocation>
</comment>
<dbReference type="InterPro" id="IPR001466">
    <property type="entry name" value="Beta-lactam-related"/>
</dbReference>
<comment type="caution">
    <text evidence="4">The sequence shown here is derived from an EMBL/GenBank/DDBJ whole genome shotgun (WGS) entry which is preliminary data.</text>
</comment>
<accession>A0A6N7QZT7</accession>
<protein>
    <submittedName>
        <fullName evidence="4">Serine hydrolase</fullName>
    </submittedName>
</protein>
<dbReference type="AlphaFoldDB" id="A0A6N7QZT7"/>
<evidence type="ECO:0000256" key="1">
    <source>
        <dbReference type="ARBA" id="ARBA00004370"/>
    </source>
</evidence>
<dbReference type="Pfam" id="PF00144">
    <property type="entry name" value="Beta-lactamase"/>
    <property type="match status" value="1"/>
</dbReference>
<dbReference type="SUPFAM" id="SSF56601">
    <property type="entry name" value="beta-lactamase/transpeptidase-like"/>
    <property type="match status" value="1"/>
</dbReference>
<evidence type="ECO:0000256" key="2">
    <source>
        <dbReference type="ARBA" id="ARBA00023136"/>
    </source>
</evidence>
<evidence type="ECO:0000313" key="5">
    <source>
        <dbReference type="Proteomes" id="UP000435187"/>
    </source>
</evidence>
<dbReference type="Gene3D" id="3.40.710.10">
    <property type="entry name" value="DD-peptidase/beta-lactamase superfamily"/>
    <property type="match status" value="1"/>
</dbReference>
<dbReference type="InterPro" id="IPR012338">
    <property type="entry name" value="Beta-lactam/transpept-like"/>
</dbReference>
<proteinExistence type="predicted"/>
<sequence>MLEANVVKRIKAAMEKIDFSGTVIVQNPNNIVVEKSYGFANRSEYLENKVDTRFGIASGCKLFTSIAICQLVERGKLSFETKLQNCLDISLPHFDSSISIHHLLTHTSGIPDYFDEEVMDDFEVLWIKYPMYTIRRLEDFLPLFQQNAMKLQVGERFHYNNAGYILLGLIVEQASNLSFSDYIQEHIFNKAGMDQSGYFEFDALPQNTALGYMDFSDGSWKTNIYSLPVKGGSDGGAYTTVKDMIKLWDALIRNQLLSVEYTKKLFTPYVKTDEQNSYYGYGVWIEKKHANINKYHVMGYDPGVSFHSAYYPENNYKVVVCSNKSEGAYDIMKEIENEIIIVNG</sequence>
<organism evidence="4 5">
    <name type="scientific">Gracilibacillus thailandensis</name>
    <dbReference type="NCBI Taxonomy" id="563735"/>
    <lineage>
        <taxon>Bacteria</taxon>
        <taxon>Bacillati</taxon>
        <taxon>Bacillota</taxon>
        <taxon>Bacilli</taxon>
        <taxon>Bacillales</taxon>
        <taxon>Bacillaceae</taxon>
        <taxon>Gracilibacillus</taxon>
    </lineage>
</organism>
<dbReference type="EMBL" id="WJEE01000015">
    <property type="protein sequence ID" value="MRI66395.1"/>
    <property type="molecule type" value="Genomic_DNA"/>
</dbReference>
<evidence type="ECO:0000259" key="3">
    <source>
        <dbReference type="Pfam" id="PF00144"/>
    </source>
</evidence>
<evidence type="ECO:0000313" key="4">
    <source>
        <dbReference type="EMBL" id="MRI66395.1"/>
    </source>
</evidence>
<feature type="domain" description="Beta-lactamase-related" evidence="3">
    <location>
        <begin position="9"/>
        <end position="327"/>
    </location>
</feature>
<name>A0A6N7QZT7_9BACI</name>
<dbReference type="InterPro" id="IPR050491">
    <property type="entry name" value="AmpC-like"/>
</dbReference>
<dbReference type="GO" id="GO:0016020">
    <property type="term" value="C:membrane"/>
    <property type="evidence" value="ECO:0007669"/>
    <property type="project" value="UniProtKB-SubCell"/>
</dbReference>
<dbReference type="GO" id="GO:0016787">
    <property type="term" value="F:hydrolase activity"/>
    <property type="evidence" value="ECO:0007669"/>
    <property type="project" value="UniProtKB-KW"/>
</dbReference>
<keyword evidence="2" id="KW-0472">Membrane</keyword>
<keyword evidence="4" id="KW-0378">Hydrolase</keyword>
<dbReference type="RefSeq" id="WP_153835125.1">
    <property type="nucleotide sequence ID" value="NZ_JBHUMW010000054.1"/>
</dbReference>
<dbReference type="Proteomes" id="UP000435187">
    <property type="component" value="Unassembled WGS sequence"/>
</dbReference>
<reference evidence="4 5" key="1">
    <citation type="submission" date="2019-10" db="EMBL/GenBank/DDBJ databases">
        <title>Gracilibacillus salitolerans sp. nov., a moderate halophile isolated from a saline soil in northwest China.</title>
        <authorList>
            <person name="Gan L."/>
        </authorList>
    </citation>
    <scope>NUCLEOTIDE SEQUENCE [LARGE SCALE GENOMIC DNA]</scope>
    <source>
        <strain evidence="4 5">TP2-8</strain>
    </source>
</reference>
<dbReference type="PANTHER" id="PTHR46825:SF11">
    <property type="entry name" value="PENICILLIN-BINDING PROTEIN 4"/>
    <property type="match status" value="1"/>
</dbReference>